<dbReference type="EMBL" id="CM009291">
    <property type="protein sequence ID" value="RQO87071.1"/>
    <property type="molecule type" value="Genomic_DNA"/>
</dbReference>
<dbReference type="Proteomes" id="UP000006729">
    <property type="component" value="Chromosome 2"/>
</dbReference>
<sequence>MLSEGSEGGGAIAEIEYLSLQEKHKPKLQWEKNSGEDFFLYIDDDPINHAVFSRRSSTRGAGISIWEASQASVYRVLSEWKRRIIFVIDLGISKHKDWLAAETVFFYKAKSQGDPALFLGKFILVSANTYI</sequence>
<reference evidence="1 2" key="1">
    <citation type="journal article" date="2006" name="Science">
        <title>The genome of black cottonwood, Populus trichocarpa (Torr. &amp; Gray).</title>
        <authorList>
            <person name="Tuskan G.A."/>
            <person name="Difazio S."/>
            <person name="Jansson S."/>
            <person name="Bohlmann J."/>
            <person name="Grigoriev I."/>
            <person name="Hellsten U."/>
            <person name="Putnam N."/>
            <person name="Ralph S."/>
            <person name="Rombauts S."/>
            <person name="Salamov A."/>
            <person name="Schein J."/>
            <person name="Sterck L."/>
            <person name="Aerts A."/>
            <person name="Bhalerao R.R."/>
            <person name="Bhalerao R.P."/>
            <person name="Blaudez D."/>
            <person name="Boerjan W."/>
            <person name="Brun A."/>
            <person name="Brunner A."/>
            <person name="Busov V."/>
            <person name="Campbell M."/>
            <person name="Carlson J."/>
            <person name="Chalot M."/>
            <person name="Chapman J."/>
            <person name="Chen G.L."/>
            <person name="Cooper D."/>
            <person name="Coutinho P.M."/>
            <person name="Couturier J."/>
            <person name="Covert S."/>
            <person name="Cronk Q."/>
            <person name="Cunningham R."/>
            <person name="Davis J."/>
            <person name="Degroeve S."/>
            <person name="Dejardin A."/>
            <person name="Depamphilis C."/>
            <person name="Detter J."/>
            <person name="Dirks B."/>
            <person name="Dubchak I."/>
            <person name="Duplessis S."/>
            <person name="Ehlting J."/>
            <person name="Ellis B."/>
            <person name="Gendler K."/>
            <person name="Goodstein D."/>
            <person name="Gribskov M."/>
            <person name="Grimwood J."/>
            <person name="Groover A."/>
            <person name="Gunter L."/>
            <person name="Hamberger B."/>
            <person name="Heinze B."/>
            <person name="Helariutta Y."/>
            <person name="Henrissat B."/>
            <person name="Holligan D."/>
            <person name="Holt R."/>
            <person name="Huang W."/>
            <person name="Islam-Faridi N."/>
            <person name="Jones S."/>
            <person name="Jones-Rhoades M."/>
            <person name="Jorgensen R."/>
            <person name="Joshi C."/>
            <person name="Kangasjarvi J."/>
            <person name="Karlsson J."/>
            <person name="Kelleher C."/>
            <person name="Kirkpatrick R."/>
            <person name="Kirst M."/>
            <person name="Kohler A."/>
            <person name="Kalluri U."/>
            <person name="Larimer F."/>
            <person name="Leebens-Mack J."/>
            <person name="Leple J.C."/>
            <person name="Locascio P."/>
            <person name="Lou Y."/>
            <person name="Lucas S."/>
            <person name="Martin F."/>
            <person name="Montanini B."/>
            <person name="Napoli C."/>
            <person name="Nelson D.R."/>
            <person name="Nelson C."/>
            <person name="Nieminen K."/>
            <person name="Nilsson O."/>
            <person name="Pereda V."/>
            <person name="Peter G."/>
            <person name="Philippe R."/>
            <person name="Pilate G."/>
            <person name="Poliakov A."/>
            <person name="Razumovskaya J."/>
            <person name="Richardson P."/>
            <person name="Rinaldi C."/>
            <person name="Ritland K."/>
            <person name="Rouze P."/>
            <person name="Ryaboy D."/>
            <person name="Schmutz J."/>
            <person name="Schrader J."/>
            <person name="Segerman B."/>
            <person name="Shin H."/>
            <person name="Siddiqui A."/>
            <person name="Sterky F."/>
            <person name="Terry A."/>
            <person name="Tsai C.J."/>
            <person name="Uberbacher E."/>
            <person name="Unneberg P."/>
            <person name="Vahala J."/>
            <person name="Wall K."/>
            <person name="Wessler S."/>
            <person name="Yang G."/>
            <person name="Yin T."/>
            <person name="Douglas C."/>
            <person name="Marra M."/>
            <person name="Sandberg G."/>
            <person name="Van de Peer Y."/>
            <person name="Rokhsar D."/>
        </authorList>
    </citation>
    <scope>NUCLEOTIDE SEQUENCE [LARGE SCALE GENOMIC DNA]</scope>
    <source>
        <strain evidence="2">cv. Nisqually</strain>
    </source>
</reference>
<dbReference type="Gene3D" id="3.10.50.10">
    <property type="match status" value="1"/>
</dbReference>
<evidence type="ECO:0000313" key="2">
    <source>
        <dbReference type="Proteomes" id="UP000006729"/>
    </source>
</evidence>
<dbReference type="AlphaFoldDB" id="A0A3N7FJF9"/>
<proteinExistence type="predicted"/>
<evidence type="ECO:0000313" key="1">
    <source>
        <dbReference type="EMBL" id="RQO87071.1"/>
    </source>
</evidence>
<keyword evidence="2" id="KW-1185">Reference proteome</keyword>
<organism evidence="1 2">
    <name type="scientific">Populus trichocarpa</name>
    <name type="common">Western balsam poplar</name>
    <name type="synonym">Populus balsamifera subsp. trichocarpa</name>
    <dbReference type="NCBI Taxonomy" id="3694"/>
    <lineage>
        <taxon>Eukaryota</taxon>
        <taxon>Viridiplantae</taxon>
        <taxon>Streptophyta</taxon>
        <taxon>Embryophyta</taxon>
        <taxon>Tracheophyta</taxon>
        <taxon>Spermatophyta</taxon>
        <taxon>Magnoliopsida</taxon>
        <taxon>eudicotyledons</taxon>
        <taxon>Gunneridae</taxon>
        <taxon>Pentapetalae</taxon>
        <taxon>rosids</taxon>
        <taxon>fabids</taxon>
        <taxon>Malpighiales</taxon>
        <taxon>Salicaceae</taxon>
        <taxon>Saliceae</taxon>
        <taxon>Populus</taxon>
    </lineage>
</organism>
<protein>
    <submittedName>
        <fullName evidence="1">Uncharacterized protein</fullName>
    </submittedName>
</protein>
<dbReference type="InParanoid" id="A0A3N7FJF9"/>
<name>A0A3N7FJF9_POPTR</name>
<dbReference type="InterPro" id="IPR029070">
    <property type="entry name" value="Chitinase_insertion_sf"/>
</dbReference>
<dbReference type="STRING" id="3694.A0A3N7FJF9"/>
<accession>A0A3N7FJF9</accession>
<gene>
    <name evidence="1" type="ORF">POPTR_002G169201</name>
</gene>